<name>A0A919T3S3_9ACTN</name>
<dbReference type="AlphaFoldDB" id="A0A919T3S3"/>
<accession>A0A919T3S3</accession>
<evidence type="ECO:0000259" key="1">
    <source>
        <dbReference type="Pfam" id="PF11716"/>
    </source>
</evidence>
<dbReference type="Gene3D" id="1.20.120.450">
    <property type="entry name" value="dinb family like domain"/>
    <property type="match status" value="1"/>
</dbReference>
<dbReference type="InterPro" id="IPR034660">
    <property type="entry name" value="DinB/YfiT-like"/>
</dbReference>
<organism evidence="2 3">
    <name type="scientific">Winogradskya consettensis</name>
    <dbReference type="NCBI Taxonomy" id="113560"/>
    <lineage>
        <taxon>Bacteria</taxon>
        <taxon>Bacillati</taxon>
        <taxon>Actinomycetota</taxon>
        <taxon>Actinomycetes</taxon>
        <taxon>Micromonosporales</taxon>
        <taxon>Micromonosporaceae</taxon>
        <taxon>Winogradskya</taxon>
    </lineage>
</organism>
<dbReference type="RefSeq" id="WP_213003200.1">
    <property type="nucleotide sequence ID" value="NZ_BAAATW010000004.1"/>
</dbReference>
<feature type="domain" description="Mycothiol-dependent maleylpyruvate isomerase metal-binding" evidence="1">
    <location>
        <begin position="8"/>
        <end position="47"/>
    </location>
</feature>
<gene>
    <name evidence="2" type="ORF">Aco04nite_88840</name>
</gene>
<sequence>MDIRAAIADERRRIADLLDSLQPNQLGAASLCGDWTVQEVAGHLLAALGKPDLRLLVSSGLNLHKWNSRAAVRTADRPVAELAQALRDNAYNDFKPPLVGYPGQLTDLQVHGQDMRRPLGLPHGLLLDRLKVSLEFMVSGKAFGFAPRRRLAGLRFEASDLNWFSGTGPLVAGPAEALLMAMCGRRAVLSELDGPGVRILSSRVK</sequence>
<dbReference type="EMBL" id="BOQP01000058">
    <property type="protein sequence ID" value="GIM83907.1"/>
    <property type="molecule type" value="Genomic_DNA"/>
</dbReference>
<dbReference type="Proteomes" id="UP000680865">
    <property type="component" value="Unassembled WGS sequence"/>
</dbReference>
<evidence type="ECO:0000313" key="3">
    <source>
        <dbReference type="Proteomes" id="UP000680865"/>
    </source>
</evidence>
<dbReference type="InterPro" id="IPR017517">
    <property type="entry name" value="Maleyloyr_isom"/>
</dbReference>
<protein>
    <recommendedName>
        <fullName evidence="1">Mycothiol-dependent maleylpyruvate isomerase metal-binding domain-containing protein</fullName>
    </recommendedName>
</protein>
<reference evidence="2" key="1">
    <citation type="submission" date="2021-03" db="EMBL/GenBank/DDBJ databases">
        <title>Whole genome shotgun sequence of Actinoplanes consettensis NBRC 14913.</title>
        <authorList>
            <person name="Komaki H."/>
            <person name="Tamura T."/>
        </authorList>
    </citation>
    <scope>NUCLEOTIDE SEQUENCE</scope>
    <source>
        <strain evidence="2">NBRC 14913</strain>
    </source>
</reference>
<keyword evidence="3" id="KW-1185">Reference proteome</keyword>
<proteinExistence type="predicted"/>
<dbReference type="InterPro" id="IPR024344">
    <property type="entry name" value="MDMPI_metal-binding"/>
</dbReference>
<comment type="caution">
    <text evidence="2">The sequence shown here is derived from an EMBL/GenBank/DDBJ whole genome shotgun (WGS) entry which is preliminary data.</text>
</comment>
<dbReference type="GO" id="GO:0046872">
    <property type="term" value="F:metal ion binding"/>
    <property type="evidence" value="ECO:0007669"/>
    <property type="project" value="InterPro"/>
</dbReference>
<dbReference type="SUPFAM" id="SSF109854">
    <property type="entry name" value="DinB/YfiT-like putative metalloenzymes"/>
    <property type="match status" value="1"/>
</dbReference>
<evidence type="ECO:0000313" key="2">
    <source>
        <dbReference type="EMBL" id="GIM83907.1"/>
    </source>
</evidence>
<dbReference type="NCBIfam" id="TIGR03083">
    <property type="entry name" value="maleylpyruvate isomerase family mycothiol-dependent enzyme"/>
    <property type="match status" value="1"/>
</dbReference>
<dbReference type="Pfam" id="PF11716">
    <property type="entry name" value="MDMPI_N"/>
    <property type="match status" value="1"/>
</dbReference>